<keyword evidence="8" id="KW-0503">Monooxygenase</keyword>
<accession>A0AA38GE08</accession>
<dbReference type="FunFam" id="1.10.630.10:FF:000007">
    <property type="entry name" value="Cytochrome P450 76C4"/>
    <property type="match status" value="1"/>
</dbReference>
<dbReference type="Proteomes" id="UP000824469">
    <property type="component" value="Unassembled WGS sequence"/>
</dbReference>
<name>A0AA38GE08_TAXCH</name>
<dbReference type="SUPFAM" id="SSF48264">
    <property type="entry name" value="Cytochrome P450"/>
    <property type="match status" value="1"/>
</dbReference>
<dbReference type="PROSITE" id="PS00086">
    <property type="entry name" value="CYTOCHROME_P450"/>
    <property type="match status" value="1"/>
</dbReference>
<dbReference type="PRINTS" id="PR00385">
    <property type="entry name" value="P450"/>
</dbReference>
<evidence type="ECO:0000256" key="4">
    <source>
        <dbReference type="ARBA" id="ARBA00023002"/>
    </source>
</evidence>
<evidence type="ECO:0000256" key="9">
    <source>
        <dbReference type="SAM" id="Phobius"/>
    </source>
</evidence>
<keyword evidence="9" id="KW-0472">Membrane</keyword>
<dbReference type="Gene3D" id="1.10.630.10">
    <property type="entry name" value="Cytochrome P450"/>
    <property type="match status" value="1"/>
</dbReference>
<dbReference type="Pfam" id="PF00067">
    <property type="entry name" value="p450"/>
    <property type="match status" value="1"/>
</dbReference>
<evidence type="ECO:0000256" key="1">
    <source>
        <dbReference type="ARBA" id="ARBA00005122"/>
    </source>
</evidence>
<dbReference type="GO" id="GO:0004497">
    <property type="term" value="F:monooxygenase activity"/>
    <property type="evidence" value="ECO:0007669"/>
    <property type="project" value="UniProtKB-KW"/>
</dbReference>
<sequence>MELISVATTTYSLVAGIFILILFVIVKKKNNNKLALPPGPPGWPVIGNLHQLGDKPHQSLFHLAQKYGPLMTLKLGMKTVLVVSSPSMANEVLKINDQSFSSRTVNIAVKTFTYQGSSLVWSPIGPIWRLIRKICNTEIFSAKRMDAMQHFRREEVCRTIDTILEDYKEGKSVTICEKAFMISLNLIGKMVCNKQIFEPGSAQAAEFRDMVLGILKSIPLPNISDHFPFLERFDLQGLNRKNKRLARRFDNLFDRIINERLAQRVHVQCNGNGNEEMDFLDVMLDLAKDSQLTLENIKGTLLDIFVAGTDTTSSTIEWAMAELIRKPALMRKVQAELDEVVGVERRMEEADIENLPYFRAVVKEVFRLHPATPLNIPRKANKSCEVSGYLVPENTQVLVNIWAIGRDPTAWKDPLNFNPDRFLECNIDYKGQDFELLPFGAGRRMCIGLPLAHRLLHLVVGSFLQAFNWSIPLDNGGDIDMSEAFGLTLQKAVPLRAIPSPRLAMEFYSKK</sequence>
<keyword evidence="9" id="KW-0812">Transmembrane</keyword>
<evidence type="ECO:0000256" key="8">
    <source>
        <dbReference type="RuleBase" id="RU000461"/>
    </source>
</evidence>
<evidence type="ECO:0000313" key="10">
    <source>
        <dbReference type="EMBL" id="KAH9319855.1"/>
    </source>
</evidence>
<dbReference type="GO" id="GO:0005506">
    <property type="term" value="F:iron ion binding"/>
    <property type="evidence" value="ECO:0007669"/>
    <property type="project" value="InterPro"/>
</dbReference>
<dbReference type="GO" id="GO:0020037">
    <property type="term" value="F:heme binding"/>
    <property type="evidence" value="ECO:0007669"/>
    <property type="project" value="InterPro"/>
</dbReference>
<keyword evidence="5 7" id="KW-0408">Iron</keyword>
<comment type="pathway">
    <text evidence="1">Alkaloid biosynthesis; taxol biosynthesis.</text>
</comment>
<proteinExistence type="inferred from homology"/>
<dbReference type="PANTHER" id="PTHR47950:SF44">
    <property type="entry name" value="CYTOCHROME P450, FAMILY 76, SUBFAMILY C, POLYPEPTIDE 5-RELATED"/>
    <property type="match status" value="1"/>
</dbReference>
<dbReference type="InterPro" id="IPR036396">
    <property type="entry name" value="Cyt_P450_sf"/>
</dbReference>
<feature type="transmembrane region" description="Helical" evidence="9">
    <location>
        <begin position="6"/>
        <end position="26"/>
    </location>
</feature>
<comment type="similarity">
    <text evidence="2 8">Belongs to the cytochrome P450 family.</text>
</comment>
<evidence type="ECO:0000256" key="2">
    <source>
        <dbReference type="ARBA" id="ARBA00010617"/>
    </source>
</evidence>
<dbReference type="EMBL" id="JAHRHJ020000004">
    <property type="protein sequence ID" value="KAH9319855.1"/>
    <property type="molecule type" value="Genomic_DNA"/>
</dbReference>
<dbReference type="OMA" id="VGHERRM"/>
<protein>
    <recommendedName>
        <fullName evidence="12">Cytochrome P450</fullName>
    </recommendedName>
</protein>
<organism evidence="10 11">
    <name type="scientific">Taxus chinensis</name>
    <name type="common">Chinese yew</name>
    <name type="synonym">Taxus wallichiana var. chinensis</name>
    <dbReference type="NCBI Taxonomy" id="29808"/>
    <lineage>
        <taxon>Eukaryota</taxon>
        <taxon>Viridiplantae</taxon>
        <taxon>Streptophyta</taxon>
        <taxon>Embryophyta</taxon>
        <taxon>Tracheophyta</taxon>
        <taxon>Spermatophyta</taxon>
        <taxon>Pinopsida</taxon>
        <taxon>Pinidae</taxon>
        <taxon>Conifers II</taxon>
        <taxon>Cupressales</taxon>
        <taxon>Taxaceae</taxon>
        <taxon>Taxus</taxon>
    </lineage>
</organism>
<keyword evidence="7 8" id="KW-0349">Heme</keyword>
<feature type="binding site" description="axial binding residue" evidence="7">
    <location>
        <position position="446"/>
    </location>
    <ligand>
        <name>heme</name>
        <dbReference type="ChEBI" id="CHEBI:30413"/>
    </ligand>
    <ligandPart>
        <name>Fe</name>
        <dbReference type="ChEBI" id="CHEBI:18248"/>
    </ligandPart>
</feature>
<evidence type="ECO:0008006" key="12">
    <source>
        <dbReference type="Google" id="ProtNLM"/>
    </source>
</evidence>
<evidence type="ECO:0000256" key="5">
    <source>
        <dbReference type="ARBA" id="ARBA00023004"/>
    </source>
</evidence>
<dbReference type="GO" id="GO:0016705">
    <property type="term" value="F:oxidoreductase activity, acting on paired donors, with incorporation or reduction of molecular oxygen"/>
    <property type="evidence" value="ECO:0007669"/>
    <property type="project" value="InterPro"/>
</dbReference>
<gene>
    <name evidence="10" type="ORF">KI387_021624</name>
</gene>
<evidence type="ECO:0000256" key="7">
    <source>
        <dbReference type="PIRSR" id="PIRSR602401-1"/>
    </source>
</evidence>
<evidence type="ECO:0000256" key="3">
    <source>
        <dbReference type="ARBA" id="ARBA00022723"/>
    </source>
</evidence>
<comment type="caution">
    <text evidence="10">The sequence shown here is derived from an EMBL/GenBank/DDBJ whole genome shotgun (WGS) entry which is preliminary data.</text>
</comment>
<evidence type="ECO:0000256" key="6">
    <source>
        <dbReference type="ARBA" id="ARBA00023059"/>
    </source>
</evidence>
<keyword evidence="3 7" id="KW-0479">Metal-binding</keyword>
<keyword evidence="11" id="KW-1185">Reference proteome</keyword>
<evidence type="ECO:0000313" key="11">
    <source>
        <dbReference type="Proteomes" id="UP000824469"/>
    </source>
</evidence>
<dbReference type="CDD" id="cd11073">
    <property type="entry name" value="CYP76-like"/>
    <property type="match status" value="1"/>
</dbReference>
<keyword evidence="4 8" id="KW-0560">Oxidoreductase</keyword>
<dbReference type="PANTHER" id="PTHR47950">
    <property type="entry name" value="CYTOCHROME P450, FAMILY 76, SUBFAMILY C, POLYPEPTIDE 5-RELATED"/>
    <property type="match status" value="1"/>
</dbReference>
<dbReference type="GO" id="GO:0042617">
    <property type="term" value="P:paclitaxel biosynthetic process"/>
    <property type="evidence" value="ECO:0007669"/>
    <property type="project" value="UniProtKB-KW"/>
</dbReference>
<dbReference type="InterPro" id="IPR002401">
    <property type="entry name" value="Cyt_P450_E_grp-I"/>
</dbReference>
<keyword evidence="6" id="KW-0876">Taxol biosynthesis</keyword>
<dbReference type="InterPro" id="IPR017972">
    <property type="entry name" value="Cyt_P450_CS"/>
</dbReference>
<comment type="cofactor">
    <cofactor evidence="7">
        <name>heme</name>
        <dbReference type="ChEBI" id="CHEBI:30413"/>
    </cofactor>
</comment>
<keyword evidence="9" id="KW-1133">Transmembrane helix</keyword>
<dbReference type="AlphaFoldDB" id="A0AA38GE08"/>
<dbReference type="PRINTS" id="PR00463">
    <property type="entry name" value="EP450I"/>
</dbReference>
<dbReference type="InterPro" id="IPR001128">
    <property type="entry name" value="Cyt_P450"/>
</dbReference>
<reference evidence="10 11" key="1">
    <citation type="journal article" date="2021" name="Nat. Plants">
        <title>The Taxus genome provides insights into paclitaxel biosynthesis.</title>
        <authorList>
            <person name="Xiong X."/>
            <person name="Gou J."/>
            <person name="Liao Q."/>
            <person name="Li Y."/>
            <person name="Zhou Q."/>
            <person name="Bi G."/>
            <person name="Li C."/>
            <person name="Du R."/>
            <person name="Wang X."/>
            <person name="Sun T."/>
            <person name="Guo L."/>
            <person name="Liang H."/>
            <person name="Lu P."/>
            <person name="Wu Y."/>
            <person name="Zhang Z."/>
            <person name="Ro D.K."/>
            <person name="Shang Y."/>
            <person name="Huang S."/>
            <person name="Yan J."/>
        </authorList>
    </citation>
    <scope>NUCLEOTIDE SEQUENCE [LARGE SCALE GENOMIC DNA]</scope>
    <source>
        <strain evidence="10">Ta-2019</strain>
    </source>
</reference>